<reference evidence="2 3" key="1">
    <citation type="submission" date="2012-08" db="EMBL/GenBank/DDBJ databases">
        <title>Oryza genome evolution.</title>
        <authorList>
            <person name="Wing R.A."/>
        </authorList>
    </citation>
    <scope>NUCLEOTIDE SEQUENCE</scope>
</reference>
<organism evidence="2 3">
    <name type="scientific">Leersia perrieri</name>
    <dbReference type="NCBI Taxonomy" id="77586"/>
    <lineage>
        <taxon>Eukaryota</taxon>
        <taxon>Viridiplantae</taxon>
        <taxon>Streptophyta</taxon>
        <taxon>Embryophyta</taxon>
        <taxon>Tracheophyta</taxon>
        <taxon>Spermatophyta</taxon>
        <taxon>Magnoliopsida</taxon>
        <taxon>Liliopsida</taxon>
        <taxon>Poales</taxon>
        <taxon>Poaceae</taxon>
        <taxon>BOP clade</taxon>
        <taxon>Oryzoideae</taxon>
        <taxon>Oryzeae</taxon>
        <taxon>Oryzinae</taxon>
        <taxon>Leersia</taxon>
    </lineage>
</organism>
<keyword evidence="3" id="KW-1185">Reference proteome</keyword>
<feature type="signal peptide" evidence="1">
    <location>
        <begin position="1"/>
        <end position="28"/>
    </location>
</feature>
<feature type="chain" id="PRO_5002349721" evidence="1">
    <location>
        <begin position="29"/>
        <end position="235"/>
    </location>
</feature>
<dbReference type="EnsemblPlants" id="LPERR09G04440.1">
    <property type="protein sequence ID" value="LPERR09G04440.1"/>
    <property type="gene ID" value="LPERR09G04440"/>
</dbReference>
<evidence type="ECO:0000313" key="3">
    <source>
        <dbReference type="Proteomes" id="UP000032180"/>
    </source>
</evidence>
<reference evidence="3" key="2">
    <citation type="submission" date="2013-12" db="EMBL/GenBank/DDBJ databases">
        <authorList>
            <person name="Yu Y."/>
            <person name="Lee S."/>
            <person name="de Baynast K."/>
            <person name="Wissotski M."/>
            <person name="Liu L."/>
            <person name="Talag J."/>
            <person name="Goicoechea J."/>
            <person name="Angelova A."/>
            <person name="Jetty R."/>
            <person name="Kudrna D."/>
            <person name="Golser W."/>
            <person name="Rivera L."/>
            <person name="Zhang J."/>
            <person name="Wing R."/>
        </authorList>
    </citation>
    <scope>NUCLEOTIDE SEQUENCE</scope>
</reference>
<dbReference type="Proteomes" id="UP000032180">
    <property type="component" value="Chromosome 9"/>
</dbReference>
<evidence type="ECO:0000256" key="1">
    <source>
        <dbReference type="SAM" id="SignalP"/>
    </source>
</evidence>
<accession>A0A0D9XCN8</accession>
<evidence type="ECO:0000313" key="2">
    <source>
        <dbReference type="EnsemblPlants" id="LPERR09G04440.1"/>
    </source>
</evidence>
<keyword evidence="1" id="KW-0732">Signal</keyword>
<dbReference type="Gramene" id="LPERR09G04440.1">
    <property type="protein sequence ID" value="LPERR09G04440.1"/>
    <property type="gene ID" value="LPERR09G04440"/>
</dbReference>
<dbReference type="AlphaFoldDB" id="A0A0D9XCN8"/>
<sequence>MASTTTVGLHLHARILLFSVLYITTCHAANYTRPAVGCHRADLSISSVDRGFVSDRHEEEEDTMLLLLGPSPRRPRHRVVYGERTRPIDQGDQSSNYQFTATTGVFRPVIIHNDGQNAASESGGRIVTDSDLAHEGCCSPSRFRQLRHLFAHSLPAATSSRGHRIWPPQWQWSGKGKGRGRGDFSRYISDPLDSTSMRLGATGFVRVWRWINDGSNLHPRRRRTHLDRGDGLLLL</sequence>
<name>A0A0D9XCN8_9ORYZ</name>
<protein>
    <submittedName>
        <fullName evidence="2">Uncharacterized protein</fullName>
    </submittedName>
</protein>
<proteinExistence type="predicted"/>
<reference evidence="2" key="3">
    <citation type="submission" date="2015-04" db="UniProtKB">
        <authorList>
            <consortium name="EnsemblPlants"/>
        </authorList>
    </citation>
    <scope>IDENTIFICATION</scope>
</reference>